<keyword evidence="1" id="KW-0732">Signal</keyword>
<organism evidence="2 3">
    <name type="scientific">Steinernema hermaphroditum</name>
    <dbReference type="NCBI Taxonomy" id="289476"/>
    <lineage>
        <taxon>Eukaryota</taxon>
        <taxon>Metazoa</taxon>
        <taxon>Ecdysozoa</taxon>
        <taxon>Nematoda</taxon>
        <taxon>Chromadorea</taxon>
        <taxon>Rhabditida</taxon>
        <taxon>Tylenchina</taxon>
        <taxon>Panagrolaimomorpha</taxon>
        <taxon>Strongyloidoidea</taxon>
        <taxon>Steinernematidae</taxon>
        <taxon>Steinernema</taxon>
    </lineage>
</organism>
<feature type="chain" id="PRO_5041319736" description="Invertebrate defensins family profile domain-containing protein" evidence="1">
    <location>
        <begin position="23"/>
        <end position="87"/>
    </location>
</feature>
<accession>A0AA39H9B6</accession>
<proteinExistence type="predicted"/>
<gene>
    <name evidence="2" type="ORF">QR680_015279</name>
</gene>
<keyword evidence="3" id="KW-1185">Reference proteome</keyword>
<dbReference type="AlphaFoldDB" id="A0AA39H9B6"/>
<comment type="caution">
    <text evidence="2">The sequence shown here is derived from an EMBL/GenBank/DDBJ whole genome shotgun (WGS) entry which is preliminary data.</text>
</comment>
<sequence>MSSKLLLFTALYALLFVSLALGSPAQQFLSLEKDARKVFAPRFAGRYCNNGTGITCPVFCGILLCHGWCVNGTCDCHCSEGIIRSLR</sequence>
<evidence type="ECO:0008006" key="4">
    <source>
        <dbReference type="Google" id="ProtNLM"/>
    </source>
</evidence>
<reference evidence="2" key="1">
    <citation type="submission" date="2023-06" db="EMBL/GenBank/DDBJ databases">
        <title>Genomic analysis of the entomopathogenic nematode Steinernema hermaphroditum.</title>
        <authorList>
            <person name="Schwarz E.M."/>
            <person name="Heppert J.K."/>
            <person name="Baniya A."/>
            <person name="Schwartz H.T."/>
            <person name="Tan C.-H."/>
            <person name="Antoshechkin I."/>
            <person name="Sternberg P.W."/>
            <person name="Goodrich-Blair H."/>
            <person name="Dillman A.R."/>
        </authorList>
    </citation>
    <scope>NUCLEOTIDE SEQUENCE</scope>
    <source>
        <strain evidence="2">PS9179</strain>
        <tissue evidence="2">Whole animal</tissue>
    </source>
</reference>
<evidence type="ECO:0000313" key="2">
    <source>
        <dbReference type="EMBL" id="KAK0400494.1"/>
    </source>
</evidence>
<name>A0AA39H9B6_9BILA</name>
<evidence type="ECO:0000256" key="1">
    <source>
        <dbReference type="SAM" id="SignalP"/>
    </source>
</evidence>
<feature type="signal peptide" evidence="1">
    <location>
        <begin position="1"/>
        <end position="22"/>
    </location>
</feature>
<evidence type="ECO:0000313" key="3">
    <source>
        <dbReference type="Proteomes" id="UP001175271"/>
    </source>
</evidence>
<protein>
    <recommendedName>
        <fullName evidence="4">Invertebrate defensins family profile domain-containing protein</fullName>
    </recommendedName>
</protein>
<dbReference type="Proteomes" id="UP001175271">
    <property type="component" value="Unassembled WGS sequence"/>
</dbReference>
<dbReference type="EMBL" id="JAUCMV010000004">
    <property type="protein sequence ID" value="KAK0400494.1"/>
    <property type="molecule type" value="Genomic_DNA"/>
</dbReference>